<dbReference type="Proteomes" id="UP000095300">
    <property type="component" value="Unassembled WGS sequence"/>
</dbReference>
<evidence type="ECO:0000313" key="2">
    <source>
        <dbReference type="EnsemblMetazoa" id="SCAU006617-PA"/>
    </source>
</evidence>
<accession>A0A1I8PBT3</accession>
<keyword evidence="3" id="KW-1185">Reference proteome</keyword>
<gene>
    <name evidence="2" type="primary">106094781</name>
</gene>
<evidence type="ECO:0000256" key="1">
    <source>
        <dbReference type="SAM" id="SignalP"/>
    </source>
</evidence>
<dbReference type="InterPro" id="IPR004011">
    <property type="entry name" value="Gyr_motif"/>
</dbReference>
<evidence type="ECO:0000313" key="3">
    <source>
        <dbReference type="Proteomes" id="UP000095300"/>
    </source>
</evidence>
<organism evidence="2 3">
    <name type="scientific">Stomoxys calcitrans</name>
    <name type="common">Stable fly</name>
    <name type="synonym">Conops calcitrans</name>
    <dbReference type="NCBI Taxonomy" id="35570"/>
    <lineage>
        <taxon>Eukaryota</taxon>
        <taxon>Metazoa</taxon>
        <taxon>Ecdysozoa</taxon>
        <taxon>Arthropoda</taxon>
        <taxon>Hexapoda</taxon>
        <taxon>Insecta</taxon>
        <taxon>Pterygota</taxon>
        <taxon>Neoptera</taxon>
        <taxon>Endopterygota</taxon>
        <taxon>Diptera</taxon>
        <taxon>Brachycera</taxon>
        <taxon>Muscomorpha</taxon>
        <taxon>Muscoidea</taxon>
        <taxon>Muscidae</taxon>
        <taxon>Stomoxys</taxon>
    </lineage>
</organism>
<dbReference type="STRING" id="35570.A0A1I8PBT3"/>
<sequence length="163" mass="18352">MVKEIQKLLIALALVAAAAAQLSNDYLPPLPGDSYDIAGSAPTQSYLPPVAAHETAAASAPAPAHTYSDADGYRYKTQRRRVYRTYRRHRRDVSQEYLPPLASNHIEVASTPTDAYLPPVESYKVEASAPAHSYSQDDGYRYRTQRRRVFKTYRRHRRAIASE</sequence>
<keyword evidence="1" id="KW-0732">Signal</keyword>
<dbReference type="AlphaFoldDB" id="A0A1I8PBT3"/>
<dbReference type="EnsemblMetazoa" id="SCAU006617-RA">
    <property type="protein sequence ID" value="SCAU006617-PA"/>
    <property type="gene ID" value="SCAU006617"/>
</dbReference>
<protein>
    <submittedName>
        <fullName evidence="2">Uncharacterized protein</fullName>
    </submittedName>
</protein>
<proteinExistence type="predicted"/>
<dbReference type="SMART" id="SM00713">
    <property type="entry name" value="GYR"/>
    <property type="match status" value="2"/>
</dbReference>
<name>A0A1I8PBT3_STOCA</name>
<reference evidence="2" key="1">
    <citation type="submission" date="2020-05" db="UniProtKB">
        <authorList>
            <consortium name="EnsemblMetazoa"/>
        </authorList>
    </citation>
    <scope>IDENTIFICATION</scope>
    <source>
        <strain evidence="2">USDA</strain>
    </source>
</reference>
<feature type="signal peptide" evidence="1">
    <location>
        <begin position="1"/>
        <end position="20"/>
    </location>
</feature>
<feature type="chain" id="PRO_5009326352" evidence="1">
    <location>
        <begin position="21"/>
        <end position="163"/>
    </location>
</feature>
<dbReference type="VEuPathDB" id="VectorBase:SCAU006617"/>